<organism evidence="2 3">
    <name type="scientific">Taurinivorans muris</name>
    <dbReference type="NCBI Taxonomy" id="2787751"/>
    <lineage>
        <taxon>Bacteria</taxon>
        <taxon>Pseudomonadati</taxon>
        <taxon>Thermodesulfobacteriota</taxon>
        <taxon>Desulfovibrionia</taxon>
        <taxon>Desulfovibrionales</taxon>
        <taxon>Desulfovibrionaceae</taxon>
        <taxon>Taurinivorans</taxon>
    </lineage>
</organism>
<dbReference type="RefSeq" id="WP_334316091.1">
    <property type="nucleotide sequence ID" value="NZ_CP065938.1"/>
</dbReference>
<evidence type="ECO:0000259" key="1">
    <source>
        <dbReference type="Pfam" id="PF02541"/>
    </source>
</evidence>
<reference evidence="2" key="1">
    <citation type="submission" date="2020-12" db="EMBL/GenBank/DDBJ databases">
        <title>Taurinivorans muris gen. nov., sp. nov., fundamental and realized metabolic niche of a ubiquitous sulfidogenic bacterium in the murine intestine.</title>
        <authorList>
            <person name="Ye H."/>
            <person name="Hanson B.T."/>
            <person name="Loy A."/>
        </authorList>
    </citation>
    <scope>NUCLEOTIDE SEQUENCE</scope>
    <source>
        <strain evidence="2">LT0009</strain>
    </source>
</reference>
<protein>
    <recommendedName>
        <fullName evidence="1">Ppx/GppA phosphatase N-terminal domain-containing protein</fullName>
    </recommendedName>
</protein>
<sequence length="323" mass="36649">MVYAIIDLGSNSIRLSIFKYDGEKIKLLTNKKVMAGLASYTRNGILTQEGISKACTVLNKFKIIIQNSPAKGYALFATASLRNIKNREEVTEQIKIRTGMAPEILAGSEEARLGFVAIKRYYDINDGVTIDIGGGSTELVVFENKKIKYLTSIPIGSLNLQNKYVKNIAATKKEMKKMRKVTRKALEKLDWERKKYAELYAIGGTARAVLDVTKEFFEVPSKERSFTDTNLKHIMKRLCSDDSLEYKAVYKVVPERIFSFCGGIIILNEIVKHFGIQRITISKNGIRDGYFWDKVVHQLAEEKRKAVDETREDFIEDANTSEM</sequence>
<dbReference type="SUPFAM" id="SSF53067">
    <property type="entry name" value="Actin-like ATPase domain"/>
    <property type="match status" value="2"/>
</dbReference>
<proteinExistence type="predicted"/>
<dbReference type="Gene3D" id="3.30.420.40">
    <property type="match status" value="1"/>
</dbReference>
<dbReference type="InterPro" id="IPR050273">
    <property type="entry name" value="GppA/Ppx_hydrolase"/>
</dbReference>
<dbReference type="Gene3D" id="3.30.420.150">
    <property type="entry name" value="Exopolyphosphatase. Domain 2"/>
    <property type="match status" value="1"/>
</dbReference>
<dbReference type="PANTHER" id="PTHR30005:SF0">
    <property type="entry name" value="RETROGRADE REGULATION PROTEIN 2"/>
    <property type="match status" value="1"/>
</dbReference>
<feature type="domain" description="Ppx/GppA phosphatase N-terminal" evidence="1">
    <location>
        <begin position="17"/>
        <end position="295"/>
    </location>
</feature>
<name>A0ABY5Y2R8_9BACT</name>
<gene>
    <name evidence="2" type="ORF">JBF11_03990</name>
</gene>
<dbReference type="CDD" id="cd24052">
    <property type="entry name" value="ASKHA_NBD_HpPPX-GppA-like"/>
    <property type="match status" value="1"/>
</dbReference>
<evidence type="ECO:0000313" key="2">
    <source>
        <dbReference type="EMBL" id="UWX06480.1"/>
    </source>
</evidence>
<dbReference type="InterPro" id="IPR003695">
    <property type="entry name" value="Ppx_GppA_N"/>
</dbReference>
<accession>A0ABY5Y2R8</accession>
<dbReference type="Proteomes" id="UP001058120">
    <property type="component" value="Chromosome"/>
</dbReference>
<dbReference type="PANTHER" id="PTHR30005">
    <property type="entry name" value="EXOPOLYPHOSPHATASE"/>
    <property type="match status" value="1"/>
</dbReference>
<evidence type="ECO:0000313" key="3">
    <source>
        <dbReference type="Proteomes" id="UP001058120"/>
    </source>
</evidence>
<keyword evidence="3" id="KW-1185">Reference proteome</keyword>
<dbReference type="InterPro" id="IPR043129">
    <property type="entry name" value="ATPase_NBD"/>
</dbReference>
<dbReference type="Pfam" id="PF02541">
    <property type="entry name" value="Ppx-GppA"/>
    <property type="match status" value="1"/>
</dbReference>
<dbReference type="EMBL" id="CP065938">
    <property type="protein sequence ID" value="UWX06480.1"/>
    <property type="molecule type" value="Genomic_DNA"/>
</dbReference>